<dbReference type="EMBL" id="UINC01162282">
    <property type="protein sequence ID" value="SVD61954.1"/>
    <property type="molecule type" value="Genomic_DNA"/>
</dbReference>
<name>A0A382WTH6_9ZZZZ</name>
<dbReference type="InterPro" id="IPR036388">
    <property type="entry name" value="WH-like_DNA-bd_sf"/>
</dbReference>
<dbReference type="PANTHER" id="PTHR30603:SF60">
    <property type="entry name" value="RNA POLYMERASE SIGMA FACTOR RPOD"/>
    <property type="match status" value="1"/>
</dbReference>
<dbReference type="PRINTS" id="PR00046">
    <property type="entry name" value="SIGMA70FCT"/>
</dbReference>
<evidence type="ECO:0000256" key="1">
    <source>
        <dbReference type="ARBA" id="ARBA00023015"/>
    </source>
</evidence>
<gene>
    <name evidence="6" type="ORF">METZ01_LOCUS414808</name>
</gene>
<evidence type="ECO:0000259" key="5">
    <source>
        <dbReference type="PROSITE" id="PS00716"/>
    </source>
</evidence>
<dbReference type="Pfam" id="PF04539">
    <property type="entry name" value="Sigma70_r3"/>
    <property type="match status" value="1"/>
</dbReference>
<dbReference type="InterPro" id="IPR007630">
    <property type="entry name" value="RNA_pol_sigma70_r4"/>
</dbReference>
<organism evidence="6">
    <name type="scientific">marine metagenome</name>
    <dbReference type="NCBI Taxonomy" id="408172"/>
    <lineage>
        <taxon>unclassified sequences</taxon>
        <taxon>metagenomes</taxon>
        <taxon>ecological metagenomes</taxon>
    </lineage>
</organism>
<dbReference type="AlphaFoldDB" id="A0A382WTH6"/>
<protein>
    <recommendedName>
        <fullName evidence="5">RNA polymerase sigma-70 domain-containing protein</fullName>
    </recommendedName>
</protein>
<dbReference type="FunFam" id="1.10.10.10:FF:000004">
    <property type="entry name" value="RNA polymerase sigma factor SigA"/>
    <property type="match status" value="1"/>
</dbReference>
<dbReference type="InterPro" id="IPR013324">
    <property type="entry name" value="RNA_pol_sigma_r3/r4-like"/>
</dbReference>
<dbReference type="NCBIfam" id="TIGR02937">
    <property type="entry name" value="sigma70-ECF"/>
    <property type="match status" value="1"/>
</dbReference>
<keyword evidence="4" id="KW-0804">Transcription</keyword>
<dbReference type="InterPro" id="IPR007624">
    <property type="entry name" value="RNA_pol_sigma70_r3"/>
</dbReference>
<evidence type="ECO:0000256" key="3">
    <source>
        <dbReference type="ARBA" id="ARBA00023125"/>
    </source>
</evidence>
<dbReference type="SUPFAM" id="SSF88659">
    <property type="entry name" value="Sigma3 and sigma4 domains of RNA polymerase sigma factors"/>
    <property type="match status" value="1"/>
</dbReference>
<dbReference type="GO" id="GO:0003677">
    <property type="term" value="F:DNA binding"/>
    <property type="evidence" value="ECO:0007669"/>
    <property type="project" value="UniProtKB-KW"/>
</dbReference>
<feature type="domain" description="RNA polymerase sigma-70" evidence="5">
    <location>
        <begin position="84"/>
        <end position="110"/>
    </location>
</feature>
<dbReference type="Gene3D" id="1.10.10.10">
    <property type="entry name" value="Winged helix-like DNA-binding domain superfamily/Winged helix DNA-binding domain"/>
    <property type="match status" value="2"/>
</dbReference>
<evidence type="ECO:0000256" key="2">
    <source>
        <dbReference type="ARBA" id="ARBA00023082"/>
    </source>
</evidence>
<dbReference type="GO" id="GO:0016987">
    <property type="term" value="F:sigma factor activity"/>
    <property type="evidence" value="ECO:0007669"/>
    <property type="project" value="UniProtKB-KW"/>
</dbReference>
<dbReference type="Pfam" id="PF04545">
    <property type="entry name" value="Sigma70_r4"/>
    <property type="match status" value="1"/>
</dbReference>
<proteinExistence type="predicted"/>
<dbReference type="InterPro" id="IPR014284">
    <property type="entry name" value="RNA_pol_sigma-70_dom"/>
</dbReference>
<dbReference type="GO" id="GO:0006352">
    <property type="term" value="P:DNA-templated transcription initiation"/>
    <property type="evidence" value="ECO:0007669"/>
    <property type="project" value="InterPro"/>
</dbReference>
<evidence type="ECO:0000256" key="4">
    <source>
        <dbReference type="ARBA" id="ARBA00023163"/>
    </source>
</evidence>
<accession>A0A382WTH6</accession>
<keyword evidence="2" id="KW-0731">Sigma factor</keyword>
<dbReference type="PANTHER" id="PTHR30603">
    <property type="entry name" value="RNA POLYMERASE SIGMA FACTOR RPO"/>
    <property type="match status" value="1"/>
</dbReference>
<keyword evidence="1" id="KW-0805">Transcription regulation</keyword>
<reference evidence="6" key="1">
    <citation type="submission" date="2018-05" db="EMBL/GenBank/DDBJ databases">
        <authorList>
            <person name="Lanie J.A."/>
            <person name="Ng W.-L."/>
            <person name="Kazmierczak K.M."/>
            <person name="Andrzejewski T.M."/>
            <person name="Davidsen T.M."/>
            <person name="Wayne K.J."/>
            <person name="Tettelin H."/>
            <person name="Glass J.I."/>
            <person name="Rusch D."/>
            <person name="Podicherti R."/>
            <person name="Tsui H.-C.T."/>
            <person name="Winkler M.E."/>
        </authorList>
    </citation>
    <scope>NUCLEOTIDE SEQUENCE</scope>
</reference>
<sequence>MPLEKVRKVLKISKEPVSLEKPVGDEEDSSLGDFIEDTKALAPLEQAIKSNLSEATTKILSTLTPREERVLRMRFGVGMNTDHTLEEVGLQFSVTRERIRQIEAKALRKLKHPSRSKQLKSFLES</sequence>
<keyword evidence="3" id="KW-0238">DNA-binding</keyword>
<dbReference type="InterPro" id="IPR000943">
    <property type="entry name" value="RNA_pol_sigma70"/>
</dbReference>
<dbReference type="CDD" id="cd06171">
    <property type="entry name" value="Sigma70_r4"/>
    <property type="match status" value="1"/>
</dbReference>
<dbReference type="PROSITE" id="PS00716">
    <property type="entry name" value="SIGMA70_2"/>
    <property type="match status" value="1"/>
</dbReference>
<dbReference type="InterPro" id="IPR050239">
    <property type="entry name" value="Sigma-70_RNA_pol_init_factors"/>
</dbReference>
<evidence type="ECO:0000313" key="6">
    <source>
        <dbReference type="EMBL" id="SVD61954.1"/>
    </source>
</evidence>